<dbReference type="InterPro" id="IPR036691">
    <property type="entry name" value="Endo/exonu/phosph_ase_sf"/>
</dbReference>
<organism evidence="2 3">
    <name type="scientific">Symbiodinium natans</name>
    <dbReference type="NCBI Taxonomy" id="878477"/>
    <lineage>
        <taxon>Eukaryota</taxon>
        <taxon>Sar</taxon>
        <taxon>Alveolata</taxon>
        <taxon>Dinophyceae</taxon>
        <taxon>Suessiales</taxon>
        <taxon>Symbiodiniaceae</taxon>
        <taxon>Symbiodinium</taxon>
    </lineage>
</organism>
<sequence>MANSSSFDGLHQLQGGNGGGFESWVQEPLADGSPVDVVFATLSETRLQLGPWVRDYRTQPSHTLDVATYQNSLKEADKKNELPWTSILDGMAEKYNGNLKTLLLFSRSRFRRDPDSLPLFGRLPDKRVAGLALPNPKKAFMGRSLLSRHQELHFCFAGAHFPISDIAAALEDAKKDNLEEAKFLMARTLRKVLRKAHRAGLLDDGTLLILQGDLNSRTVLPSAGHQLDVLSEVLADKSLQAAIQAGMPFLDGEWFEPSTSDPLELPVTYKFSFDVGETFLKGDSSLTLKSVLDAASAVELSPKSPSSERYHATLCSLPAQRLKDWGLDFKEGSFRPFRFPASADRLLVWAPRKLARRLRWHFPKGGYEVLHTQGGSDHRPVILEATLTVASSMPEASETSLPDPSLLEPSAQLVEAITQDDAEDSDSGESPGLLGSLAMPLRSLGGYAR</sequence>
<dbReference type="OrthoDB" id="424271at2759"/>
<feature type="region of interest" description="Disordered" evidence="1">
    <location>
        <begin position="415"/>
        <end position="449"/>
    </location>
</feature>
<dbReference type="AlphaFoldDB" id="A0A812L6Z0"/>
<protein>
    <submittedName>
        <fullName evidence="2">Uncharacterized protein</fullName>
    </submittedName>
</protein>
<dbReference type="EMBL" id="CAJNDS010000879">
    <property type="protein sequence ID" value="CAE7239203.1"/>
    <property type="molecule type" value="Genomic_DNA"/>
</dbReference>
<accession>A0A812L6Z0</accession>
<evidence type="ECO:0000256" key="1">
    <source>
        <dbReference type="SAM" id="MobiDB-lite"/>
    </source>
</evidence>
<evidence type="ECO:0000313" key="3">
    <source>
        <dbReference type="Proteomes" id="UP000604046"/>
    </source>
</evidence>
<gene>
    <name evidence="2" type="ORF">SNAT2548_LOCUS10609</name>
</gene>
<evidence type="ECO:0000313" key="2">
    <source>
        <dbReference type="EMBL" id="CAE7239203.1"/>
    </source>
</evidence>
<keyword evidence="3" id="KW-1185">Reference proteome</keyword>
<dbReference type="SUPFAM" id="SSF56219">
    <property type="entry name" value="DNase I-like"/>
    <property type="match status" value="1"/>
</dbReference>
<reference evidence="2" key="1">
    <citation type="submission" date="2021-02" db="EMBL/GenBank/DDBJ databases">
        <authorList>
            <person name="Dougan E. K."/>
            <person name="Rhodes N."/>
            <person name="Thang M."/>
            <person name="Chan C."/>
        </authorList>
    </citation>
    <scope>NUCLEOTIDE SEQUENCE</scope>
</reference>
<proteinExistence type="predicted"/>
<dbReference type="Gene3D" id="3.60.10.10">
    <property type="entry name" value="Endonuclease/exonuclease/phosphatase"/>
    <property type="match status" value="1"/>
</dbReference>
<comment type="caution">
    <text evidence="2">The sequence shown here is derived from an EMBL/GenBank/DDBJ whole genome shotgun (WGS) entry which is preliminary data.</text>
</comment>
<dbReference type="Proteomes" id="UP000604046">
    <property type="component" value="Unassembled WGS sequence"/>
</dbReference>
<feature type="compositionally biased region" description="Acidic residues" evidence="1">
    <location>
        <begin position="418"/>
        <end position="427"/>
    </location>
</feature>
<name>A0A812L6Z0_9DINO</name>